<name>A0A1M5NS87_9BRAD</name>
<dbReference type="Proteomes" id="UP000189796">
    <property type="component" value="Chromosome I"/>
</dbReference>
<accession>A0A1M5NS87</accession>
<gene>
    <name evidence="2" type="ORF">SAMN05443248_3098</name>
</gene>
<feature type="domain" description="DUF4376" evidence="1">
    <location>
        <begin position="57"/>
        <end position="166"/>
    </location>
</feature>
<evidence type="ECO:0000313" key="3">
    <source>
        <dbReference type="Proteomes" id="UP000189796"/>
    </source>
</evidence>
<dbReference type="AlphaFoldDB" id="A0A1M5NS87"/>
<evidence type="ECO:0000313" key="2">
    <source>
        <dbReference type="EMBL" id="SHG92411.1"/>
    </source>
</evidence>
<reference evidence="2 3" key="1">
    <citation type="submission" date="2016-11" db="EMBL/GenBank/DDBJ databases">
        <authorList>
            <person name="Jaros S."/>
            <person name="Januszkiewicz K."/>
            <person name="Wedrychowicz H."/>
        </authorList>
    </citation>
    <scope>NUCLEOTIDE SEQUENCE [LARGE SCALE GENOMIC DNA]</scope>
    <source>
        <strain evidence="2 3">GAS138</strain>
    </source>
</reference>
<evidence type="ECO:0000259" key="1">
    <source>
        <dbReference type="Pfam" id="PF14301"/>
    </source>
</evidence>
<protein>
    <recommendedName>
        <fullName evidence="1">DUF4376 domain-containing protein</fullName>
    </recommendedName>
</protein>
<organism evidence="2 3">
    <name type="scientific">Bradyrhizobium erythrophlei</name>
    <dbReference type="NCBI Taxonomy" id="1437360"/>
    <lineage>
        <taxon>Bacteria</taxon>
        <taxon>Pseudomonadati</taxon>
        <taxon>Pseudomonadota</taxon>
        <taxon>Alphaproteobacteria</taxon>
        <taxon>Hyphomicrobiales</taxon>
        <taxon>Nitrobacteraceae</taxon>
        <taxon>Bradyrhizobium</taxon>
    </lineage>
</organism>
<dbReference type="Pfam" id="PF14301">
    <property type="entry name" value="DUF4376"/>
    <property type="match status" value="1"/>
</dbReference>
<proteinExistence type="predicted"/>
<sequence length="179" mass="18192">MLTLTMTAAQASVFCTRFSATEPAANPVWNGTALLIPDAYATAAQTLFAAGFAPTAAELISYANTKQSKIMGGGTLVSVGNGVLVECSTDPSSLVLLQGAASIAATSPTATFNWVPTNGTPITLVAAQMTAMFASVSTFLQATFTTLSQVITAINAGTITTTAQVDTPPSPIPAWPVNS</sequence>
<dbReference type="InterPro" id="IPR025484">
    <property type="entry name" value="DUF4376"/>
</dbReference>
<dbReference type="RefSeq" id="WP_079602045.1">
    <property type="nucleotide sequence ID" value="NZ_LT670817.1"/>
</dbReference>
<dbReference type="EMBL" id="LT670817">
    <property type="protein sequence ID" value="SHG92411.1"/>
    <property type="molecule type" value="Genomic_DNA"/>
</dbReference>